<feature type="domain" description="AMP-dependent synthetase/ligase" evidence="1">
    <location>
        <begin position="28"/>
        <end position="415"/>
    </location>
</feature>
<dbReference type="InterPro" id="IPR042099">
    <property type="entry name" value="ANL_N_sf"/>
</dbReference>
<evidence type="ECO:0000313" key="3">
    <source>
        <dbReference type="Proteomes" id="UP000321412"/>
    </source>
</evidence>
<dbReference type="OrthoDB" id="9799237at2"/>
<evidence type="ECO:0000313" key="2">
    <source>
        <dbReference type="EMBL" id="TXD34139.1"/>
    </source>
</evidence>
<dbReference type="AlphaFoldDB" id="A0A5C6XA12"/>
<dbReference type="SUPFAM" id="SSF56801">
    <property type="entry name" value="Acetyl-CoA synthetase-like"/>
    <property type="match status" value="1"/>
</dbReference>
<dbReference type="CDD" id="cd05910">
    <property type="entry name" value="FACL_like_1"/>
    <property type="match status" value="1"/>
</dbReference>
<dbReference type="InterPro" id="IPR000873">
    <property type="entry name" value="AMP-dep_synth/lig_dom"/>
</dbReference>
<gene>
    <name evidence="2" type="ORF">FRC98_19065</name>
</gene>
<organism evidence="2 3">
    <name type="scientific">Lujinxingia vulgaris</name>
    <dbReference type="NCBI Taxonomy" id="2600176"/>
    <lineage>
        <taxon>Bacteria</taxon>
        <taxon>Deltaproteobacteria</taxon>
        <taxon>Bradymonadales</taxon>
        <taxon>Lujinxingiaceae</taxon>
        <taxon>Lujinxingia</taxon>
    </lineage>
</organism>
<dbReference type="InterPro" id="IPR050237">
    <property type="entry name" value="ATP-dep_AMP-bd_enzyme"/>
</dbReference>
<sequence>MSAPASTSDASKAEAPDPNIARAISAMAQAMPDAPAIHFPTSRAPDGTWRYETTSYAELDRASDEIAAGLHAIGVVPGTRAVLMVKPSMPFFALTFGLFKAGVVPVIVDPGMGLKNLKVCLAEAEPQAFIGIPTAHAARLALGWGRGTIEHCVTVGRRWLWGGFTLDQVRQKGAAAEGWEPPRVKPDDMAAILFTSGSTGVPKGAVYSHGNFAAQVALIKATYTIEPGEIDLPTFPLFALFDPALGMTTVVPDMDFANPGKVDPRNLIEPIRQMGITNMFGSPAVLNKLGRFGEAEGVRLPGLKRVISAGAPVPAVTLRRVKAMLDGSAQIFTPYGATESLPVASIGSDMILGETAQATDDGKGVCVGYPVEGVEVQVIAITDDPIATWEDAQVLKPGEIGEFVVKGPQVTRAYYNRDASTRGAKIADGQDVRHRMGDVGYFDDQGRMWFCGRKTHRVVLNETRTMFTIPVEGIFNTHPAVFRTALVGVKRAGRVVPVLCVELEAEHQGAVRDKVREELLALGAKHELTREIEEVLFHSGFPVDVRHNSKIFREALTEWAREQLA</sequence>
<dbReference type="Pfam" id="PF00501">
    <property type="entry name" value="AMP-binding"/>
    <property type="match status" value="1"/>
</dbReference>
<dbReference type="PANTHER" id="PTHR43767">
    <property type="entry name" value="LONG-CHAIN-FATTY-ACID--COA LIGASE"/>
    <property type="match status" value="1"/>
</dbReference>
<dbReference type="InterPro" id="IPR020845">
    <property type="entry name" value="AMP-binding_CS"/>
</dbReference>
<proteinExistence type="predicted"/>
<dbReference type="PANTHER" id="PTHR43767:SF1">
    <property type="entry name" value="NONRIBOSOMAL PEPTIDE SYNTHASE PES1 (EUROFUNG)-RELATED"/>
    <property type="match status" value="1"/>
</dbReference>
<dbReference type="EMBL" id="VOSM01000015">
    <property type="protein sequence ID" value="TXD34139.1"/>
    <property type="molecule type" value="Genomic_DNA"/>
</dbReference>
<evidence type="ECO:0000259" key="1">
    <source>
        <dbReference type="Pfam" id="PF00501"/>
    </source>
</evidence>
<name>A0A5C6XA12_9DELT</name>
<dbReference type="PROSITE" id="PS00455">
    <property type="entry name" value="AMP_BINDING"/>
    <property type="match status" value="1"/>
</dbReference>
<keyword evidence="3" id="KW-1185">Reference proteome</keyword>
<reference evidence="2 3" key="1">
    <citation type="submission" date="2019-08" db="EMBL/GenBank/DDBJ databases">
        <title>Bradymonadales sp. TMQ4.</title>
        <authorList>
            <person name="Liang Q."/>
        </authorList>
    </citation>
    <scope>NUCLEOTIDE SEQUENCE [LARGE SCALE GENOMIC DNA]</scope>
    <source>
        <strain evidence="2 3">TMQ4</strain>
    </source>
</reference>
<dbReference type="Proteomes" id="UP000321412">
    <property type="component" value="Unassembled WGS sequence"/>
</dbReference>
<dbReference type="NCBIfam" id="NF006754">
    <property type="entry name" value="PRK09274.1"/>
    <property type="match status" value="1"/>
</dbReference>
<protein>
    <submittedName>
        <fullName evidence="2">AMP-binding protein</fullName>
    </submittedName>
</protein>
<dbReference type="Gene3D" id="3.40.50.12780">
    <property type="entry name" value="N-terminal domain of ligase-like"/>
    <property type="match status" value="1"/>
</dbReference>
<dbReference type="RefSeq" id="WP_146983039.1">
    <property type="nucleotide sequence ID" value="NZ_VOSM01000015.1"/>
</dbReference>
<accession>A0A5C6XA12</accession>
<comment type="caution">
    <text evidence="2">The sequence shown here is derived from an EMBL/GenBank/DDBJ whole genome shotgun (WGS) entry which is preliminary data.</text>
</comment>